<evidence type="ECO:0000313" key="2">
    <source>
        <dbReference type="Proteomes" id="UP000001072"/>
    </source>
</evidence>
<dbReference type="InParanoid" id="F4RG23"/>
<organism evidence="2">
    <name type="scientific">Melampsora larici-populina (strain 98AG31 / pathotype 3-4-7)</name>
    <name type="common">Poplar leaf rust fungus</name>
    <dbReference type="NCBI Taxonomy" id="747676"/>
    <lineage>
        <taxon>Eukaryota</taxon>
        <taxon>Fungi</taxon>
        <taxon>Dikarya</taxon>
        <taxon>Basidiomycota</taxon>
        <taxon>Pucciniomycotina</taxon>
        <taxon>Pucciniomycetes</taxon>
        <taxon>Pucciniales</taxon>
        <taxon>Melampsoraceae</taxon>
        <taxon>Melampsora</taxon>
    </lineage>
</organism>
<keyword evidence="2" id="KW-1185">Reference proteome</keyword>
<dbReference type="OrthoDB" id="2507305at2759"/>
<dbReference type="RefSeq" id="XP_007408204.1">
    <property type="nucleotide sequence ID" value="XM_007408142.1"/>
</dbReference>
<proteinExistence type="predicted"/>
<protein>
    <submittedName>
        <fullName evidence="1">Uncharacterized protein</fullName>
    </submittedName>
</protein>
<reference evidence="2" key="1">
    <citation type="journal article" date="2011" name="Proc. Natl. Acad. Sci. U.S.A.">
        <title>Obligate biotrophy features unraveled by the genomic analysis of rust fungi.</title>
        <authorList>
            <person name="Duplessis S."/>
            <person name="Cuomo C.A."/>
            <person name="Lin Y.-C."/>
            <person name="Aerts A."/>
            <person name="Tisserant E."/>
            <person name="Veneault-Fourrey C."/>
            <person name="Joly D.L."/>
            <person name="Hacquard S."/>
            <person name="Amselem J."/>
            <person name="Cantarel B.L."/>
            <person name="Chiu R."/>
            <person name="Coutinho P.M."/>
            <person name="Feau N."/>
            <person name="Field M."/>
            <person name="Frey P."/>
            <person name="Gelhaye E."/>
            <person name="Goldberg J."/>
            <person name="Grabherr M.G."/>
            <person name="Kodira C.D."/>
            <person name="Kohler A."/>
            <person name="Kuees U."/>
            <person name="Lindquist E.A."/>
            <person name="Lucas S.M."/>
            <person name="Mago R."/>
            <person name="Mauceli E."/>
            <person name="Morin E."/>
            <person name="Murat C."/>
            <person name="Pangilinan J.L."/>
            <person name="Park R."/>
            <person name="Pearson M."/>
            <person name="Quesneville H."/>
            <person name="Rouhier N."/>
            <person name="Sakthikumar S."/>
            <person name="Salamov A.A."/>
            <person name="Schmutz J."/>
            <person name="Selles B."/>
            <person name="Shapiro H."/>
            <person name="Tanguay P."/>
            <person name="Tuskan G.A."/>
            <person name="Henrissat B."/>
            <person name="Van de Peer Y."/>
            <person name="Rouze P."/>
            <person name="Ellis J.G."/>
            <person name="Dodds P.N."/>
            <person name="Schein J.E."/>
            <person name="Zhong S."/>
            <person name="Hamelin R.C."/>
            <person name="Grigoriev I.V."/>
            <person name="Szabo L.J."/>
            <person name="Martin F."/>
        </authorList>
    </citation>
    <scope>NUCLEOTIDE SEQUENCE [LARGE SCALE GENOMIC DNA]</scope>
    <source>
        <strain evidence="2">98AG31 / pathotype 3-4-7</strain>
    </source>
</reference>
<name>F4RG23_MELLP</name>
<dbReference type="KEGG" id="mlr:MELLADRAFT_104964"/>
<accession>F4RG23</accession>
<dbReference type="HOGENOM" id="CLU_009176_3_0_1"/>
<gene>
    <name evidence="1" type="ORF">MELLADRAFT_104964</name>
</gene>
<dbReference type="VEuPathDB" id="FungiDB:MELLADRAFT_104964"/>
<dbReference type="EMBL" id="GL883100">
    <property type="protein sequence ID" value="EGG08618.1"/>
    <property type="molecule type" value="Genomic_DNA"/>
</dbReference>
<dbReference type="AlphaFoldDB" id="F4RG23"/>
<dbReference type="Proteomes" id="UP000001072">
    <property type="component" value="Unassembled WGS sequence"/>
</dbReference>
<evidence type="ECO:0000313" key="1">
    <source>
        <dbReference type="EMBL" id="EGG08618.1"/>
    </source>
</evidence>
<sequence length="334" mass="36530">MSNPSVPVTVTRTISICDFMNKLGSFTPKEFMVTFLSSNHPDLVYRRRQMKAGMGSKQTRSIVKNLGKLAVSCEKGKAEWEELILDEASAIVNAQELPRGQYPHGAYVSSNEITPDFFSESADLHRTNQVVSGMKFLHALIHRKISAGISNRMGVENDEPAGLLQAEVPPTMNPPLRCEDVVDEATLLAMDSLVYVKSTPADYAAHKLAKVPTMVCQMVAVTCNRRANGISLANGLMALAGGVSCRVHEWLHSLGLTTSRANVLGLAAFLKAMDAADRQPVNMMLFSPQPEATRHWALVIKAQLAKALCDYTAHLPGGLDPHDLPTVPINWWRA</sequence>
<dbReference type="GeneID" id="18922455"/>